<organism evidence="2 3">
    <name type="scientific">Liparis tanakae</name>
    <name type="common">Tanaka's snailfish</name>
    <dbReference type="NCBI Taxonomy" id="230148"/>
    <lineage>
        <taxon>Eukaryota</taxon>
        <taxon>Metazoa</taxon>
        <taxon>Chordata</taxon>
        <taxon>Craniata</taxon>
        <taxon>Vertebrata</taxon>
        <taxon>Euteleostomi</taxon>
        <taxon>Actinopterygii</taxon>
        <taxon>Neopterygii</taxon>
        <taxon>Teleostei</taxon>
        <taxon>Neoteleostei</taxon>
        <taxon>Acanthomorphata</taxon>
        <taxon>Eupercaria</taxon>
        <taxon>Perciformes</taxon>
        <taxon>Cottioidei</taxon>
        <taxon>Cottales</taxon>
        <taxon>Liparidae</taxon>
        <taxon>Liparis</taxon>
    </lineage>
</organism>
<protein>
    <submittedName>
        <fullName evidence="2">Uncharacterized protein</fullName>
    </submittedName>
</protein>
<evidence type="ECO:0000313" key="3">
    <source>
        <dbReference type="Proteomes" id="UP000314294"/>
    </source>
</evidence>
<dbReference type="Proteomes" id="UP000314294">
    <property type="component" value="Unassembled WGS sequence"/>
</dbReference>
<feature type="region of interest" description="Disordered" evidence="1">
    <location>
        <begin position="1"/>
        <end position="32"/>
    </location>
</feature>
<gene>
    <name evidence="2" type="ORF">EYF80_064841</name>
</gene>
<sequence length="86" mass="9533">MWRQTGGDRQVETCGDRQGDRDGETDMWRQTGAARGDDVLTLSHSVSVDSEELQRLILNADEQHSLDAVRLLLVNCSSAPGSFWEG</sequence>
<feature type="compositionally biased region" description="Basic and acidic residues" evidence="1">
    <location>
        <begin position="9"/>
        <end position="27"/>
    </location>
</feature>
<proteinExistence type="predicted"/>
<evidence type="ECO:0000313" key="2">
    <source>
        <dbReference type="EMBL" id="TNN25032.1"/>
    </source>
</evidence>
<name>A0A4Z2E9U2_9TELE</name>
<comment type="caution">
    <text evidence="2">The sequence shown here is derived from an EMBL/GenBank/DDBJ whole genome shotgun (WGS) entry which is preliminary data.</text>
</comment>
<dbReference type="AlphaFoldDB" id="A0A4Z2E9U2"/>
<dbReference type="EMBL" id="SRLO01013627">
    <property type="protein sequence ID" value="TNN25032.1"/>
    <property type="molecule type" value="Genomic_DNA"/>
</dbReference>
<evidence type="ECO:0000256" key="1">
    <source>
        <dbReference type="SAM" id="MobiDB-lite"/>
    </source>
</evidence>
<keyword evidence="3" id="KW-1185">Reference proteome</keyword>
<reference evidence="2 3" key="1">
    <citation type="submission" date="2019-03" db="EMBL/GenBank/DDBJ databases">
        <title>First draft genome of Liparis tanakae, snailfish: a comprehensive survey of snailfish specific genes.</title>
        <authorList>
            <person name="Kim W."/>
            <person name="Song I."/>
            <person name="Jeong J.-H."/>
            <person name="Kim D."/>
            <person name="Kim S."/>
            <person name="Ryu S."/>
            <person name="Song J.Y."/>
            <person name="Lee S.K."/>
        </authorList>
    </citation>
    <scope>NUCLEOTIDE SEQUENCE [LARGE SCALE GENOMIC DNA]</scope>
    <source>
        <tissue evidence="2">Muscle</tissue>
    </source>
</reference>
<accession>A0A4Z2E9U2</accession>